<dbReference type="HOGENOM" id="CLU_865531_0_0_11"/>
<name>D6Y2P0_THEBD</name>
<dbReference type="AlphaFoldDB" id="D6Y2P0"/>
<protein>
    <submittedName>
        <fullName evidence="1">Uncharacterized protein</fullName>
    </submittedName>
</protein>
<organism evidence="1 2">
    <name type="scientific">Thermobispora bispora (strain ATCC 19993 / DSM 43833 / CBS 139.67 / JCM 10125 / KCTC 9307 / NBRC 14880 / R51)</name>
    <dbReference type="NCBI Taxonomy" id="469371"/>
    <lineage>
        <taxon>Bacteria</taxon>
        <taxon>Bacillati</taxon>
        <taxon>Actinomycetota</taxon>
        <taxon>Actinomycetes</taxon>
        <taxon>Streptosporangiales</taxon>
        <taxon>Streptosporangiaceae</taxon>
        <taxon>Thermobispora</taxon>
    </lineage>
</organism>
<evidence type="ECO:0000313" key="2">
    <source>
        <dbReference type="Proteomes" id="UP000006640"/>
    </source>
</evidence>
<evidence type="ECO:0000313" key="1">
    <source>
        <dbReference type="EMBL" id="ADG86851.1"/>
    </source>
</evidence>
<dbReference type="STRING" id="469371.Tbis_0118"/>
<sequence>MVFIPALWPTGINYRKVGEKPFILEEDFCPRTAHRHGNHTAPPLTACEAGNVGNATPYRAVDRRRMLAAAALGREVAPLEPAPGDVAPYGTVRGSIIDVSPHLIVVEDDAGEEHRLVIAPWATAWRGAPIAPAELPLRANVIIRALHGGTVADRVWADITRITGTIRSVSGNRDLTIELDCGPHRRPRSVVVPYRATGRIRVRHPQLEPGYLFDAIGMIDEGTTLALLPATSQPPYRANAVPPPPPAYRGVQPTISGTAVWGDFEEYGVAYPMLEPGDAGCEDAGVSCTGLPYLSLGSVLHVLNECDRRGNRLPIVACGCVAGRFCDRCLECGTSERGRIVELSTTAYVELGGELTKGCFNVRVGLG</sequence>
<accession>D6Y2P0</accession>
<gene>
    <name evidence="1" type="ordered locus">Tbis_0118</name>
</gene>
<dbReference type="eggNOG" id="ENOG5033R2S">
    <property type="taxonomic scope" value="Bacteria"/>
</dbReference>
<dbReference type="EMBL" id="CP001874">
    <property type="protein sequence ID" value="ADG86851.1"/>
    <property type="molecule type" value="Genomic_DNA"/>
</dbReference>
<dbReference type="KEGG" id="tbi:Tbis_0118"/>
<proteinExistence type="predicted"/>
<dbReference type="Proteomes" id="UP000006640">
    <property type="component" value="Chromosome"/>
</dbReference>
<reference evidence="1 2" key="1">
    <citation type="submission" date="2010-01" db="EMBL/GenBank/DDBJ databases">
        <title>The complete genome of Thermobispora bispora DSM 43833.</title>
        <authorList>
            <consortium name="US DOE Joint Genome Institute (JGI-PGF)"/>
            <person name="Lucas S."/>
            <person name="Copeland A."/>
            <person name="Lapidus A."/>
            <person name="Glavina del Rio T."/>
            <person name="Dalin E."/>
            <person name="Tice H."/>
            <person name="Bruce D."/>
            <person name="Goodwin L."/>
            <person name="Pitluck S."/>
            <person name="Kyrpides N."/>
            <person name="Mavromatis K."/>
            <person name="Ivanova N."/>
            <person name="Mikhailova N."/>
            <person name="Chertkov O."/>
            <person name="Brettin T."/>
            <person name="Detter J.C."/>
            <person name="Han C."/>
            <person name="Larimer F."/>
            <person name="Land M."/>
            <person name="Hauser L."/>
            <person name="Markowitz V."/>
            <person name="Cheng J.-F."/>
            <person name="Hugenholtz P."/>
            <person name="Woyke T."/>
            <person name="Wu D."/>
            <person name="Jando M."/>
            <person name="Schneider S."/>
            <person name="Klenk H.-P."/>
            <person name="Eisen J.A."/>
        </authorList>
    </citation>
    <scope>NUCLEOTIDE SEQUENCE [LARGE SCALE GENOMIC DNA]</scope>
    <source>
        <strain evidence="2">ATCC 19993 / DSM 43833 / CBS 139.67 / JCM 10125 / KCTC 9307 / NBRC 14880 / R51</strain>
    </source>
</reference>
<keyword evidence="2" id="KW-1185">Reference proteome</keyword>